<accession>A0A2I2KQ15</accession>
<dbReference type="Gene3D" id="2.80.10.50">
    <property type="match status" value="2"/>
</dbReference>
<dbReference type="CDD" id="cd00161">
    <property type="entry name" value="beta-trefoil_Ricin-like"/>
    <property type="match status" value="1"/>
</dbReference>
<name>A0A2I2KQ15_9ACTN</name>
<keyword evidence="4" id="KW-1185">Reference proteome</keyword>
<dbReference type="InterPro" id="IPR000772">
    <property type="entry name" value="Ricin_B_lectin"/>
</dbReference>
<dbReference type="Pfam" id="PF00652">
    <property type="entry name" value="Ricin_B_lectin"/>
    <property type="match status" value="1"/>
</dbReference>
<reference evidence="3 4" key="1">
    <citation type="submission" date="2017-06" db="EMBL/GenBank/DDBJ databases">
        <authorList>
            <person name="Kim H.J."/>
            <person name="Triplett B.A."/>
        </authorList>
    </citation>
    <scope>NUCLEOTIDE SEQUENCE [LARGE SCALE GENOMIC DNA]</scope>
    <source>
        <strain evidence="3">FRACA_ARgP5</strain>
    </source>
</reference>
<protein>
    <recommendedName>
        <fullName evidence="2">Ricin B lectin domain-containing protein</fullName>
    </recommendedName>
</protein>
<dbReference type="InterPro" id="IPR035992">
    <property type="entry name" value="Ricin_B-like_lectins"/>
</dbReference>
<feature type="compositionally biased region" description="Low complexity" evidence="1">
    <location>
        <begin position="21"/>
        <end position="36"/>
    </location>
</feature>
<feature type="domain" description="Ricin B lectin" evidence="2">
    <location>
        <begin position="91"/>
        <end position="219"/>
    </location>
</feature>
<gene>
    <name evidence="3" type="ORF">FRACA_20157</name>
</gene>
<evidence type="ECO:0000313" key="3">
    <source>
        <dbReference type="EMBL" id="SNQ47761.1"/>
    </source>
</evidence>
<evidence type="ECO:0000259" key="2">
    <source>
        <dbReference type="Pfam" id="PF00652"/>
    </source>
</evidence>
<sequence length="225" mass="23576">MSPGPPGDSPKKSGGPYPPVTSSSARGTATTGGRAGAAAGPIVCLLGPDWYNEGDVITDADGILWQCQKNAAGTAGTWVQISTDIDNQMRQLRSQTPGLCIGVAGGSKAAGASVVQGGCVNGDHSQAWAQIAIWPYGDYGFLINWHSGRCIDVNGSGLLVQSTCTTFNTNQLWRKYTSGSYWKFQNYVSGKIITVPGGYNTGGLQLDVYADVNAANQKWSILPLV</sequence>
<proteinExistence type="predicted"/>
<dbReference type="PROSITE" id="PS50231">
    <property type="entry name" value="RICIN_B_LECTIN"/>
    <property type="match status" value="1"/>
</dbReference>
<evidence type="ECO:0000256" key="1">
    <source>
        <dbReference type="SAM" id="MobiDB-lite"/>
    </source>
</evidence>
<organism evidence="3 4">
    <name type="scientific">Frankia canadensis</name>
    <dbReference type="NCBI Taxonomy" id="1836972"/>
    <lineage>
        <taxon>Bacteria</taxon>
        <taxon>Bacillati</taxon>
        <taxon>Actinomycetota</taxon>
        <taxon>Actinomycetes</taxon>
        <taxon>Frankiales</taxon>
        <taxon>Frankiaceae</taxon>
        <taxon>Frankia</taxon>
    </lineage>
</organism>
<evidence type="ECO:0000313" key="4">
    <source>
        <dbReference type="Proteomes" id="UP000234331"/>
    </source>
</evidence>
<dbReference type="Proteomes" id="UP000234331">
    <property type="component" value="Unassembled WGS sequence"/>
</dbReference>
<feature type="region of interest" description="Disordered" evidence="1">
    <location>
        <begin position="1"/>
        <end position="36"/>
    </location>
</feature>
<dbReference type="AlphaFoldDB" id="A0A2I2KQ15"/>
<dbReference type="SUPFAM" id="SSF50370">
    <property type="entry name" value="Ricin B-like lectins"/>
    <property type="match status" value="1"/>
</dbReference>
<dbReference type="EMBL" id="FZMO01000112">
    <property type="protein sequence ID" value="SNQ47761.1"/>
    <property type="molecule type" value="Genomic_DNA"/>
</dbReference>